<sequence length="104" mass="12461">MKLFKNFKEAHEHYNFPFSHRIGTIHNDNGVIRSYSNGEYDIEKDNYKIFYYKIKNDKIKEAFLLNKTNNKALKLFVKVKEGVLDLGKYIVDKFYKGYVKLLKK</sequence>
<proteinExistence type="predicted"/>
<protein>
    <submittedName>
        <fullName evidence="1">Uncharacterized protein</fullName>
    </submittedName>
</protein>
<organism evidence="1">
    <name type="scientific">viral metagenome</name>
    <dbReference type="NCBI Taxonomy" id="1070528"/>
    <lineage>
        <taxon>unclassified sequences</taxon>
        <taxon>metagenomes</taxon>
        <taxon>organismal metagenomes</taxon>
    </lineage>
</organism>
<accession>A0A6C0AYZ1</accession>
<dbReference type="AlphaFoldDB" id="A0A6C0AYZ1"/>
<name>A0A6C0AYZ1_9ZZZZ</name>
<dbReference type="EMBL" id="MN738812">
    <property type="protein sequence ID" value="QHS84746.1"/>
    <property type="molecule type" value="Genomic_DNA"/>
</dbReference>
<reference evidence="1" key="1">
    <citation type="journal article" date="2020" name="Nature">
        <title>Giant virus diversity and host interactions through global metagenomics.</title>
        <authorList>
            <person name="Schulz F."/>
            <person name="Roux S."/>
            <person name="Paez-Espino D."/>
            <person name="Jungbluth S."/>
            <person name="Walsh D.A."/>
            <person name="Denef V.J."/>
            <person name="McMahon K.D."/>
            <person name="Konstantinidis K.T."/>
            <person name="Eloe-Fadrosh E.A."/>
            <person name="Kyrpides N.C."/>
            <person name="Woyke T."/>
        </authorList>
    </citation>
    <scope>NUCLEOTIDE SEQUENCE</scope>
    <source>
        <strain evidence="1">GVMAG-S-ERX556022-25</strain>
    </source>
</reference>
<evidence type="ECO:0000313" key="1">
    <source>
        <dbReference type="EMBL" id="QHS84746.1"/>
    </source>
</evidence>